<evidence type="ECO:0000313" key="1">
    <source>
        <dbReference type="EMBL" id="REF68909.1"/>
    </source>
</evidence>
<organism evidence="1 2">
    <name type="scientific">Paracoccus versutus</name>
    <name type="common">Thiobacillus versutus</name>
    <dbReference type="NCBI Taxonomy" id="34007"/>
    <lineage>
        <taxon>Bacteria</taxon>
        <taxon>Pseudomonadati</taxon>
        <taxon>Pseudomonadota</taxon>
        <taxon>Alphaproteobacteria</taxon>
        <taxon>Rhodobacterales</taxon>
        <taxon>Paracoccaceae</taxon>
        <taxon>Paracoccus</taxon>
    </lineage>
</organism>
<proteinExistence type="predicted"/>
<sequence>MLHCLDALNARKSEGLPLSTGIFPKKRDLWFFGGWKMLSGWFPPPLLAGPFLTYSF</sequence>
<reference evidence="1 2" key="1">
    <citation type="submission" date="2018-08" db="EMBL/GenBank/DDBJ databases">
        <title>Genomic Encyclopedia of Archaeal and Bacterial Type Strains, Phase II (KMG-II): from individual species to whole genera.</title>
        <authorList>
            <person name="Goeker M."/>
        </authorList>
    </citation>
    <scope>NUCLEOTIDE SEQUENCE [LARGE SCALE GENOMIC DNA]</scope>
    <source>
        <strain evidence="1 2">DSM 17099</strain>
    </source>
</reference>
<comment type="caution">
    <text evidence="1">The sequence shown here is derived from an EMBL/GenBank/DDBJ whole genome shotgun (WGS) entry which is preliminary data.</text>
</comment>
<accession>A0A3D9XPU7</accession>
<name>A0A3D9XPU7_PARVE</name>
<gene>
    <name evidence="1" type="ORF">BDD41_3992</name>
</gene>
<dbReference type="Proteomes" id="UP000256941">
    <property type="component" value="Unassembled WGS sequence"/>
</dbReference>
<evidence type="ECO:0000313" key="2">
    <source>
        <dbReference type="Proteomes" id="UP000256941"/>
    </source>
</evidence>
<protein>
    <submittedName>
        <fullName evidence="1">Uncharacterized protein</fullName>
    </submittedName>
</protein>
<dbReference type="EMBL" id="QTUJ01000003">
    <property type="protein sequence ID" value="REF68909.1"/>
    <property type="molecule type" value="Genomic_DNA"/>
</dbReference>
<dbReference type="AlphaFoldDB" id="A0A3D9XPU7"/>